<comment type="similarity">
    <text evidence="1 4">Belongs to the eukaryotic ribosomal protein eL19 family.</text>
</comment>
<protein>
    <recommendedName>
        <fullName evidence="4">Ribosomal protein L19</fullName>
    </recommendedName>
</protein>
<dbReference type="InterPro" id="IPR015972">
    <property type="entry name" value="Ribosomal_eL19_dom1"/>
</dbReference>
<dbReference type="InterPro" id="IPR039547">
    <property type="entry name" value="Ribosomal_eL19"/>
</dbReference>
<keyword evidence="2 4" id="KW-0689">Ribosomal protein</keyword>
<dbReference type="InterPro" id="IPR000196">
    <property type="entry name" value="Ribosomal_eL19_dom"/>
</dbReference>
<dbReference type="FunFam" id="1.10.1650.10:FF:000001">
    <property type="entry name" value="Ribosomal protein L19"/>
    <property type="match status" value="1"/>
</dbReference>
<evidence type="ECO:0000256" key="4">
    <source>
        <dbReference type="RuleBase" id="RU000574"/>
    </source>
</evidence>
<organism evidence="6 7">
    <name type="scientific">Zingiber officinale</name>
    <name type="common">Ginger</name>
    <name type="synonym">Amomum zingiber</name>
    <dbReference type="NCBI Taxonomy" id="94328"/>
    <lineage>
        <taxon>Eukaryota</taxon>
        <taxon>Viridiplantae</taxon>
        <taxon>Streptophyta</taxon>
        <taxon>Embryophyta</taxon>
        <taxon>Tracheophyta</taxon>
        <taxon>Spermatophyta</taxon>
        <taxon>Magnoliopsida</taxon>
        <taxon>Liliopsida</taxon>
        <taxon>Zingiberales</taxon>
        <taxon>Zingiberaceae</taxon>
        <taxon>Zingiber</taxon>
    </lineage>
</organism>
<evidence type="ECO:0000313" key="7">
    <source>
        <dbReference type="Proteomes" id="UP000734854"/>
    </source>
</evidence>
<keyword evidence="7" id="KW-1185">Reference proteome</keyword>
<evidence type="ECO:0000256" key="2">
    <source>
        <dbReference type="ARBA" id="ARBA00022980"/>
    </source>
</evidence>
<evidence type="ECO:0000256" key="1">
    <source>
        <dbReference type="ARBA" id="ARBA00011082"/>
    </source>
</evidence>
<evidence type="ECO:0000256" key="3">
    <source>
        <dbReference type="ARBA" id="ARBA00023274"/>
    </source>
</evidence>
<dbReference type="GO" id="GO:0003735">
    <property type="term" value="F:structural constituent of ribosome"/>
    <property type="evidence" value="ECO:0007669"/>
    <property type="project" value="InterPro"/>
</dbReference>
<dbReference type="GO" id="GO:0006412">
    <property type="term" value="P:translation"/>
    <property type="evidence" value="ECO:0007669"/>
    <property type="project" value="InterPro"/>
</dbReference>
<dbReference type="AlphaFoldDB" id="A0A8J5LCU3"/>
<gene>
    <name evidence="6" type="ORF">ZIOFF_034354</name>
</gene>
<sequence>MIKQAAAQSVVAQPGNGSIITILPLNENPRWIGEWTSISSTNSLRRRLLHVVPLCTRKARGGGSMVSLKLQKRLSASVLKCGRGKVWLDPNEVSEISMANSRKDHNSFSLRFNLHLELDQYERKSPSSDLASTVLLNSKCQMHAEIFILVL</sequence>
<name>A0A8J5LCU3_ZINOF</name>
<dbReference type="Gene3D" id="1.10.1650.10">
    <property type="match status" value="1"/>
</dbReference>
<evidence type="ECO:0000259" key="5">
    <source>
        <dbReference type="SMART" id="SM01416"/>
    </source>
</evidence>
<dbReference type="SUPFAM" id="SSF48140">
    <property type="entry name" value="Ribosomal protein L19 (L19e)"/>
    <property type="match status" value="1"/>
</dbReference>
<feature type="domain" description="Large ribosomal subunit protein eL19" evidence="5">
    <location>
        <begin position="67"/>
        <end position="150"/>
    </location>
</feature>
<reference evidence="6 7" key="1">
    <citation type="submission" date="2020-08" db="EMBL/GenBank/DDBJ databases">
        <title>Plant Genome Project.</title>
        <authorList>
            <person name="Zhang R.-G."/>
        </authorList>
    </citation>
    <scope>NUCLEOTIDE SEQUENCE [LARGE SCALE GENOMIC DNA]</scope>
    <source>
        <tissue evidence="6">Rhizome</tissue>
    </source>
</reference>
<accession>A0A8J5LCU3</accession>
<proteinExistence type="inferred from homology"/>
<dbReference type="PROSITE" id="PS00526">
    <property type="entry name" value="RIBOSOMAL_L19E"/>
    <property type="match status" value="1"/>
</dbReference>
<evidence type="ECO:0000313" key="6">
    <source>
        <dbReference type="EMBL" id="KAG6508971.1"/>
    </source>
</evidence>
<dbReference type="InterPro" id="IPR035970">
    <property type="entry name" value="60S_ribosomal_eL19_sf"/>
</dbReference>
<dbReference type="Pfam" id="PF01280">
    <property type="entry name" value="Ribosomal_L19e"/>
    <property type="match status" value="1"/>
</dbReference>
<dbReference type="PANTHER" id="PTHR10722">
    <property type="entry name" value="60S RIBOSOMAL PROTEIN L19"/>
    <property type="match status" value="1"/>
</dbReference>
<keyword evidence="3 4" id="KW-0687">Ribonucleoprotein</keyword>
<dbReference type="Proteomes" id="UP000734854">
    <property type="component" value="Unassembled WGS sequence"/>
</dbReference>
<dbReference type="SMART" id="SM01416">
    <property type="entry name" value="Ribosomal_L19e"/>
    <property type="match status" value="1"/>
</dbReference>
<dbReference type="GO" id="GO:0022625">
    <property type="term" value="C:cytosolic large ribosomal subunit"/>
    <property type="evidence" value="ECO:0007669"/>
    <property type="project" value="InterPro"/>
</dbReference>
<dbReference type="InterPro" id="IPR057259">
    <property type="entry name" value="Ribosomal_L19e"/>
</dbReference>
<dbReference type="EMBL" id="JACMSC010000009">
    <property type="protein sequence ID" value="KAG6508971.1"/>
    <property type="molecule type" value="Genomic_DNA"/>
</dbReference>
<dbReference type="InterPro" id="IPR023638">
    <property type="entry name" value="Ribosomal_eL19_CS"/>
</dbReference>
<dbReference type="GO" id="GO:0003723">
    <property type="term" value="F:RNA binding"/>
    <property type="evidence" value="ECO:0007669"/>
    <property type="project" value="InterPro"/>
</dbReference>
<comment type="caution">
    <text evidence="6">The sequence shown here is derived from an EMBL/GenBank/DDBJ whole genome shotgun (WGS) entry which is preliminary data.</text>
</comment>